<sequence>MARWGNVFIAATAVDFPPAIPVSRAVANGDYPAKLAERTEQRSVTVAPADEPPGAFAARAARSALANSGYDFDDVGLFVHTSVLDPSPRMSNPASWLERELGRGGFRDVAQLMNGCDGVMTGLRWAAAHLSCDDENPAALISAAESWQPAEVIDRWTVDPDAPFGDGGAALVLAKDHGTARLLAATTYTQPSLEGVHRGPRVFGHGASLPVTLTDRSRAFYTTSAISREEAWKMRGTGIRVVIERVLAHAGIERKRISRVVLPFKGRQVLDQEYLPYLDKLEPAQSSIERGLEIGHLGGADPIASFHFATTSGELTSGDLAIIYSEGVGIVQSAALVEIV</sequence>
<organism evidence="1 2">
    <name type="scientific">Actinokineospora diospyrosa</name>
    <dbReference type="NCBI Taxonomy" id="103728"/>
    <lineage>
        <taxon>Bacteria</taxon>
        <taxon>Bacillati</taxon>
        <taxon>Actinomycetota</taxon>
        <taxon>Actinomycetes</taxon>
        <taxon>Pseudonocardiales</taxon>
        <taxon>Pseudonocardiaceae</taxon>
        <taxon>Actinokineospora</taxon>
    </lineage>
</organism>
<keyword evidence="2" id="KW-1185">Reference proteome</keyword>
<dbReference type="Proteomes" id="UP001205185">
    <property type="component" value="Unassembled WGS sequence"/>
</dbReference>
<evidence type="ECO:0000313" key="2">
    <source>
        <dbReference type="Proteomes" id="UP001205185"/>
    </source>
</evidence>
<dbReference type="PANTHER" id="PTHR34069">
    <property type="entry name" value="3-OXOACYL-[ACYL-CARRIER-PROTEIN] SYNTHASE 3"/>
    <property type="match status" value="1"/>
</dbReference>
<proteinExistence type="predicted"/>
<reference evidence="1 2" key="1">
    <citation type="submission" date="2022-06" db="EMBL/GenBank/DDBJ databases">
        <title>Genomic Encyclopedia of Archaeal and Bacterial Type Strains, Phase II (KMG-II): from individual species to whole genera.</title>
        <authorList>
            <person name="Goeker M."/>
        </authorList>
    </citation>
    <scope>NUCLEOTIDE SEQUENCE [LARGE SCALE GENOMIC DNA]</scope>
    <source>
        <strain evidence="1 2">DSM 44255</strain>
    </source>
</reference>
<dbReference type="EMBL" id="JAMTCO010000001">
    <property type="protein sequence ID" value="MCP2267907.1"/>
    <property type="molecule type" value="Genomic_DNA"/>
</dbReference>
<dbReference type="SUPFAM" id="SSF53901">
    <property type="entry name" value="Thiolase-like"/>
    <property type="match status" value="1"/>
</dbReference>
<name>A0ABT1I5Q1_9PSEU</name>
<dbReference type="InterPro" id="IPR016039">
    <property type="entry name" value="Thiolase-like"/>
</dbReference>
<gene>
    <name evidence="1" type="ORF">LV75_000389</name>
</gene>
<protein>
    <submittedName>
        <fullName evidence="1">3-oxoacyl-[acyl-carrier-protein] synthase-3</fullName>
    </submittedName>
</protein>
<dbReference type="PANTHER" id="PTHR34069:SF2">
    <property type="entry name" value="BETA-KETOACYL-[ACYL-CARRIER-PROTEIN] SYNTHASE III"/>
    <property type="match status" value="1"/>
</dbReference>
<accession>A0ABT1I5Q1</accession>
<dbReference type="RefSeq" id="WP_253884824.1">
    <property type="nucleotide sequence ID" value="NZ_BAAAVB010000002.1"/>
</dbReference>
<comment type="caution">
    <text evidence="1">The sequence shown here is derived from an EMBL/GenBank/DDBJ whole genome shotgun (WGS) entry which is preliminary data.</text>
</comment>
<dbReference type="Gene3D" id="3.40.47.10">
    <property type="match status" value="2"/>
</dbReference>
<evidence type="ECO:0000313" key="1">
    <source>
        <dbReference type="EMBL" id="MCP2267907.1"/>
    </source>
</evidence>